<dbReference type="Pfam" id="PF00488">
    <property type="entry name" value="MutS_V"/>
    <property type="match status" value="1"/>
</dbReference>
<comment type="function">
    <text evidence="7">Endonuclease that is involved in the suppression of homologous recombination and thus may have a key role in the control of bacterial genetic diversity.</text>
</comment>
<feature type="region of interest" description="Disordered" evidence="8">
    <location>
        <begin position="620"/>
        <end position="640"/>
    </location>
</feature>
<keyword evidence="11" id="KW-1185">Reference proteome</keyword>
<dbReference type="Proteomes" id="UP000790580">
    <property type="component" value="Unassembled WGS sequence"/>
</dbReference>
<evidence type="ECO:0000256" key="1">
    <source>
        <dbReference type="ARBA" id="ARBA00022730"/>
    </source>
</evidence>
<gene>
    <name evidence="7" type="primary">mutS2</name>
    <name evidence="7" type="synonym">rqcU</name>
    <name evidence="10" type="ORF">KS407_06975</name>
</gene>
<dbReference type="Gene3D" id="3.30.1370.110">
    <property type="match status" value="1"/>
</dbReference>
<feature type="binding site" evidence="7">
    <location>
        <begin position="335"/>
        <end position="342"/>
    </location>
    <ligand>
        <name>ATP</name>
        <dbReference type="ChEBI" id="CHEBI:30616"/>
    </ligand>
</feature>
<evidence type="ECO:0000256" key="4">
    <source>
        <dbReference type="ARBA" id="ARBA00022840"/>
    </source>
</evidence>
<comment type="subunit">
    <text evidence="7">Homodimer. Binds to stalled ribosomes, contacting rRNA.</text>
</comment>
<dbReference type="GO" id="GO:0004519">
    <property type="term" value="F:endonuclease activity"/>
    <property type="evidence" value="ECO:0007669"/>
    <property type="project" value="UniProtKB-KW"/>
</dbReference>
<reference evidence="10 11" key="1">
    <citation type="submission" date="2021-06" db="EMBL/GenBank/DDBJ databases">
        <title>Bacillus sp. RD4P76, an endophyte from a halophyte.</title>
        <authorList>
            <person name="Sun J.-Q."/>
        </authorList>
    </citation>
    <scope>NUCLEOTIDE SEQUENCE [LARGE SCALE GENOMIC DNA]</scope>
    <source>
        <strain evidence="10 11">JCM 17098</strain>
    </source>
</reference>
<dbReference type="InterPro" id="IPR036187">
    <property type="entry name" value="DNA_mismatch_repair_MutS_sf"/>
</dbReference>
<dbReference type="InterPro" id="IPR036063">
    <property type="entry name" value="Smr_dom_sf"/>
</dbReference>
<dbReference type="InterPro" id="IPR002625">
    <property type="entry name" value="Smr_dom"/>
</dbReference>
<dbReference type="Pfam" id="PF01713">
    <property type="entry name" value="Smr"/>
    <property type="match status" value="1"/>
</dbReference>
<dbReference type="PROSITE" id="PS50828">
    <property type="entry name" value="SMR"/>
    <property type="match status" value="1"/>
</dbReference>
<dbReference type="SMART" id="SM00463">
    <property type="entry name" value="SMR"/>
    <property type="match status" value="1"/>
</dbReference>
<dbReference type="EC" id="3.1.-.-" evidence="7"/>
<dbReference type="InterPro" id="IPR045076">
    <property type="entry name" value="MutS"/>
</dbReference>
<dbReference type="EMBL" id="JAHQCR010000030">
    <property type="protein sequence ID" value="MBU9721189.1"/>
    <property type="molecule type" value="Genomic_DNA"/>
</dbReference>
<keyword evidence="4 7" id="KW-0067">ATP-binding</keyword>
<dbReference type="PROSITE" id="PS00486">
    <property type="entry name" value="DNA_MISMATCH_REPAIR_2"/>
    <property type="match status" value="1"/>
</dbReference>
<keyword evidence="2 7" id="KW-0547">Nucleotide-binding</keyword>
<proteinExistence type="inferred from homology"/>
<dbReference type="SUPFAM" id="SSF52540">
    <property type="entry name" value="P-loop containing nucleoside triphosphate hydrolases"/>
    <property type="match status" value="1"/>
</dbReference>
<evidence type="ECO:0000256" key="5">
    <source>
        <dbReference type="ARBA" id="ARBA00022884"/>
    </source>
</evidence>
<organism evidence="10 11">
    <name type="scientific">Evansella alkalicola</name>
    <dbReference type="NCBI Taxonomy" id="745819"/>
    <lineage>
        <taxon>Bacteria</taxon>
        <taxon>Bacillati</taxon>
        <taxon>Bacillota</taxon>
        <taxon>Bacilli</taxon>
        <taxon>Bacillales</taxon>
        <taxon>Bacillaceae</taxon>
        <taxon>Evansella</taxon>
    </lineage>
</organism>
<evidence type="ECO:0000259" key="9">
    <source>
        <dbReference type="PROSITE" id="PS50828"/>
    </source>
</evidence>
<keyword evidence="7" id="KW-0540">Nuclease</keyword>
<dbReference type="SMART" id="SM00534">
    <property type="entry name" value="MUTSac"/>
    <property type="match status" value="1"/>
</dbReference>
<keyword evidence="7 10" id="KW-0255">Endonuclease</keyword>
<comment type="function">
    <text evidence="7">Acts as a ribosome collision sensor, splitting the ribosome into its 2 subunits. Detects stalled/collided 70S ribosomes which it binds and splits by an ATP-hydrolysis driven conformational change. Acts upstream of the ribosome quality control system (RQC), a ribosome-associated complex that mediates the extraction of incompletely synthesized nascent chains from stalled ribosomes and their subsequent degradation. Probably generates substrates for RQC.</text>
</comment>
<protein>
    <recommendedName>
        <fullName evidence="7">Endonuclease MutS2</fullName>
        <ecNumber evidence="7">3.1.-.-</ecNumber>
    </recommendedName>
    <alternativeName>
        <fullName evidence="7">Ribosome-associated protein quality control-upstream factor</fullName>
        <shortName evidence="7">RQC-upstream factor</shortName>
        <shortName evidence="7">RqcU</shortName>
        <ecNumber evidence="7">3.6.4.-</ecNumber>
    </alternativeName>
</protein>
<dbReference type="InterPro" id="IPR007696">
    <property type="entry name" value="DNA_mismatch_repair_MutS_core"/>
</dbReference>
<dbReference type="RefSeq" id="WP_088076153.1">
    <property type="nucleotide sequence ID" value="NZ_JAHQCR010000030.1"/>
</dbReference>
<comment type="caution">
    <text evidence="10">The sequence shown here is derived from an EMBL/GenBank/DDBJ whole genome shotgun (WGS) entry which is preliminary data.</text>
</comment>
<dbReference type="EC" id="3.6.4.-" evidence="7"/>
<dbReference type="Pfam" id="PF20297">
    <property type="entry name" value="MSSS"/>
    <property type="match status" value="1"/>
</dbReference>
<name>A0ABS6JRK7_9BACI</name>
<dbReference type="PANTHER" id="PTHR48466">
    <property type="entry name" value="OS10G0509000 PROTEIN-RELATED"/>
    <property type="match status" value="1"/>
</dbReference>
<dbReference type="PANTHER" id="PTHR48466:SF2">
    <property type="entry name" value="OS10G0509000 PROTEIN"/>
    <property type="match status" value="1"/>
</dbReference>
<keyword evidence="1 7" id="KW-0699">rRNA-binding</keyword>
<keyword evidence="3 7" id="KW-0378">Hydrolase</keyword>
<dbReference type="SMART" id="SM00533">
    <property type="entry name" value="MUTSd"/>
    <property type="match status" value="1"/>
</dbReference>
<dbReference type="SUPFAM" id="SSF160443">
    <property type="entry name" value="SMR domain-like"/>
    <property type="match status" value="1"/>
</dbReference>
<dbReference type="Gene3D" id="3.40.50.300">
    <property type="entry name" value="P-loop containing nucleotide triphosphate hydrolases"/>
    <property type="match status" value="1"/>
</dbReference>
<accession>A0ABS6JRK7</accession>
<evidence type="ECO:0000256" key="2">
    <source>
        <dbReference type="ARBA" id="ARBA00022741"/>
    </source>
</evidence>
<dbReference type="InterPro" id="IPR005747">
    <property type="entry name" value="MutS2"/>
</dbReference>
<dbReference type="SUPFAM" id="SSF48334">
    <property type="entry name" value="DNA repair protein MutS, domain III"/>
    <property type="match status" value="1"/>
</dbReference>
<feature type="domain" description="Smr" evidence="9">
    <location>
        <begin position="713"/>
        <end position="788"/>
    </location>
</feature>
<evidence type="ECO:0000256" key="6">
    <source>
        <dbReference type="ARBA" id="ARBA00023125"/>
    </source>
</evidence>
<dbReference type="InterPro" id="IPR000432">
    <property type="entry name" value="DNA_mismatch_repair_MutS_C"/>
</dbReference>
<evidence type="ECO:0000313" key="11">
    <source>
        <dbReference type="Proteomes" id="UP000790580"/>
    </source>
</evidence>
<sequence length="788" mass="88195">MLERVCRILEYNKMKNQLVQHASSSLGKQRVEELTPLFDLTDIQHQQNATYEGTKVLRLRGQAPLGGIRDIRTAVKRAKIGGALNEMELLDIASTVYGSRRFKTFVQGMVEDEVELTILPELVAQMTPLTDLEREIKQAIDENGDVLDSASPALRGIRQQIRSQESNVRSKLESITRSASGRKMLSDAIITIRNDRFVIPVKQEYRSHFGGMVHDQSASGATLFIEPSSVVQINNELREARMKERMEIDRILHELSSLVSEVADELMTIVEVMTEVDFIFAKGHYSQEINATQPKLNDDGYIKMMKARHPLIPSDEIVPIDIEIGLDYSSLVITGPNTGGKTVTLKTVGLLTLMVQSGLQIPCEEGSSAAVFNHIFADIGDEQSIEQSLSTFSSHMTNIVDILEQVDHRSLVLFDELGAGTDPTEGAALAISILDYVYNAGAKVIATTHYSELKGYAYNREGVMNASVEFDVETLRPTYRLLIGVPGRSNAFAISRRLGLSDTIIDDAKSHIGADTNKIENMIASLEDSRKRAEKEMEDTELLRKAAEKLHRDLENEFARLEREKEKVLKEAEEKAAESVKKAKLEAESIIGELREIQKNNPHIKDHELIDAKKRLEEATPSLVEKRKQKEQEKVKQKGKKKLIPGDEVKVLSFDQKGHIVEQVNEKEYFVQLGMMKMKVKADDLLYIDRPKQVEKNPLSTIRGKDSHVKTELDLRGERFENAMMEVEKYLDDAVLAGYHQISIIHGKGTGALRKGVQDLLKSHRNVKGTRMGSMGEGGSGVTVVTLK</sequence>
<keyword evidence="6 7" id="KW-0238">DNA-binding</keyword>
<dbReference type="HAMAP" id="MF_00092">
    <property type="entry name" value="MutS2"/>
    <property type="match status" value="1"/>
</dbReference>
<evidence type="ECO:0000256" key="8">
    <source>
        <dbReference type="SAM" id="MobiDB-lite"/>
    </source>
</evidence>
<evidence type="ECO:0000256" key="3">
    <source>
        <dbReference type="ARBA" id="ARBA00022801"/>
    </source>
</evidence>
<comment type="similarity">
    <text evidence="7">Belongs to the DNA mismatch repair MutS family. MutS2 subfamily.</text>
</comment>
<evidence type="ECO:0000256" key="7">
    <source>
        <dbReference type="HAMAP-Rule" id="MF_00092"/>
    </source>
</evidence>
<keyword evidence="5 7" id="KW-0694">RNA-binding</keyword>
<dbReference type="CDD" id="cd03280">
    <property type="entry name" value="ABC_MutS2"/>
    <property type="match status" value="1"/>
</dbReference>
<evidence type="ECO:0000313" key="10">
    <source>
        <dbReference type="EMBL" id="MBU9721189.1"/>
    </source>
</evidence>
<dbReference type="PIRSF" id="PIRSF005814">
    <property type="entry name" value="MutS_YshD"/>
    <property type="match status" value="1"/>
</dbReference>
<dbReference type="InterPro" id="IPR027417">
    <property type="entry name" value="P-loop_NTPase"/>
</dbReference>
<dbReference type="NCBIfam" id="TIGR01069">
    <property type="entry name" value="mutS2"/>
    <property type="match status" value="1"/>
</dbReference>
<dbReference type="InterPro" id="IPR046893">
    <property type="entry name" value="MSSS"/>
</dbReference>
<feature type="compositionally biased region" description="Basic and acidic residues" evidence="8">
    <location>
        <begin position="620"/>
        <end position="636"/>
    </location>
</feature>